<dbReference type="GeneID" id="11496655"/>
<dbReference type="OMA" id="FINIKCE"/>
<dbReference type="HOGENOM" id="CLU_141159_0_0_1"/>
<keyword evidence="2" id="KW-1185">Reference proteome</keyword>
<organism evidence="1 2">
    <name type="scientific">Naumovozyma dairenensis (strain ATCC 10597 / BCRC 20456 / CBS 421 / NBRC 0211 / NRRL Y-12639)</name>
    <name type="common">Saccharomyces dairenensis</name>
    <dbReference type="NCBI Taxonomy" id="1071378"/>
    <lineage>
        <taxon>Eukaryota</taxon>
        <taxon>Fungi</taxon>
        <taxon>Dikarya</taxon>
        <taxon>Ascomycota</taxon>
        <taxon>Saccharomycotina</taxon>
        <taxon>Saccharomycetes</taxon>
        <taxon>Saccharomycetales</taxon>
        <taxon>Saccharomycetaceae</taxon>
        <taxon>Naumovozyma</taxon>
    </lineage>
</organism>
<gene>
    <name evidence="1" type="primary">NDAI0C02410</name>
    <name evidence="1" type="ordered locus">NDAI_0C02410</name>
</gene>
<evidence type="ECO:0000313" key="2">
    <source>
        <dbReference type="Proteomes" id="UP000000689"/>
    </source>
</evidence>
<proteinExistence type="predicted"/>
<accession>G0W7Z0</accession>
<dbReference type="OrthoDB" id="4038502at2759"/>
<dbReference type="KEGG" id="ndi:NDAI_0C02410"/>
<dbReference type="eggNOG" id="ENOG502SCDC">
    <property type="taxonomic scope" value="Eukaryota"/>
</dbReference>
<protein>
    <submittedName>
        <fullName evidence="1">Uncharacterized protein</fullName>
    </submittedName>
</protein>
<name>G0W7Z0_NAUDC</name>
<reference evidence="1 2" key="1">
    <citation type="journal article" date="2011" name="Proc. Natl. Acad. Sci. U.S.A.">
        <title>Evolutionary erosion of yeast sex chromosomes by mating-type switching accidents.</title>
        <authorList>
            <person name="Gordon J.L."/>
            <person name="Armisen D."/>
            <person name="Proux-Wera E."/>
            <person name="Oheigeartaigh S.S."/>
            <person name="Byrne K.P."/>
            <person name="Wolfe K.H."/>
        </authorList>
    </citation>
    <scope>NUCLEOTIDE SEQUENCE [LARGE SCALE GENOMIC DNA]</scope>
    <source>
        <strain evidence="2">ATCC 10597 / BCRC 20456 / CBS 421 / NBRC 0211 / NRRL Y-12639</strain>
    </source>
</reference>
<sequence length="158" mass="17803">MSRLVVEISQLNENLDVINKETNPVNISRVTKIRCIVQLLEIEPCQDEIGNNNICKLIVTNLPDFQTTSERTRAHIYVNERLFASTFIKKASNRSNASKRIPQSGDALDLLVGIWNNGRGTNIFEAITIELLRLEEVTALRNFLPDPIGADFLKLSNP</sequence>
<dbReference type="RefSeq" id="XP_003669144.1">
    <property type="nucleotide sequence ID" value="XM_003669096.1"/>
</dbReference>
<dbReference type="CDD" id="cd23707">
    <property type="entry name" value="Ten1_OBF"/>
    <property type="match status" value="1"/>
</dbReference>
<dbReference type="EMBL" id="HE580269">
    <property type="protein sequence ID" value="CCD23901.1"/>
    <property type="molecule type" value="Genomic_DNA"/>
</dbReference>
<dbReference type="Proteomes" id="UP000000689">
    <property type="component" value="Chromosome 3"/>
</dbReference>
<dbReference type="AlphaFoldDB" id="G0W7Z0"/>
<evidence type="ECO:0000313" key="1">
    <source>
        <dbReference type="EMBL" id="CCD23901.1"/>
    </source>
</evidence>